<sequence>MSGKTALKIILVISIAGLLFSGFLSYRELFLGDCDLGFVSCGTKTGPIFGLPACVYGFVMYLIVFVVSFLGLRSKK</sequence>
<evidence type="ECO:0000256" key="6">
    <source>
        <dbReference type="ARBA" id="ARBA00023002"/>
    </source>
</evidence>
<comment type="subcellular location">
    <subcellularLocation>
        <location evidence="1">Membrane</location>
        <topology evidence="1">Multi-pass membrane protein</topology>
    </subcellularLocation>
</comment>
<evidence type="ECO:0000256" key="3">
    <source>
        <dbReference type="ARBA" id="ARBA00022692"/>
    </source>
</evidence>
<dbReference type="GO" id="GO:0016491">
    <property type="term" value="F:oxidoreductase activity"/>
    <property type="evidence" value="ECO:0007669"/>
    <property type="project" value="UniProtKB-KW"/>
</dbReference>
<evidence type="ECO:0000313" key="12">
    <source>
        <dbReference type="EMBL" id="OGD84738.1"/>
    </source>
</evidence>
<keyword evidence="4" id="KW-0874">Quinone</keyword>
<dbReference type="GO" id="GO:0016020">
    <property type="term" value="C:membrane"/>
    <property type="evidence" value="ECO:0007669"/>
    <property type="project" value="UniProtKB-SubCell"/>
</dbReference>
<evidence type="ECO:0000256" key="7">
    <source>
        <dbReference type="ARBA" id="ARBA00023136"/>
    </source>
</evidence>
<keyword evidence="8" id="KW-1015">Disulfide bond</keyword>
<name>A0A1F5FYP5_9BACT</name>
<keyword evidence="6" id="KW-0560">Oxidoreductase</keyword>
<gene>
    <name evidence="12" type="ORF">A2165_03135</name>
</gene>
<evidence type="ECO:0000256" key="2">
    <source>
        <dbReference type="ARBA" id="ARBA00006214"/>
    </source>
</evidence>
<accession>A0A1F5FYP5</accession>
<dbReference type="Gene3D" id="1.20.1440.130">
    <property type="entry name" value="VKOR domain"/>
    <property type="match status" value="1"/>
</dbReference>
<keyword evidence="9" id="KW-0676">Redox-active center</keyword>
<evidence type="ECO:0000256" key="4">
    <source>
        <dbReference type="ARBA" id="ARBA00022719"/>
    </source>
</evidence>
<evidence type="ECO:0000256" key="9">
    <source>
        <dbReference type="ARBA" id="ARBA00023284"/>
    </source>
</evidence>
<dbReference type="InterPro" id="IPR012932">
    <property type="entry name" value="VKOR"/>
</dbReference>
<reference evidence="12 13" key="1">
    <citation type="journal article" date="2016" name="Nat. Commun.">
        <title>Thousands of microbial genomes shed light on interconnected biogeochemical processes in an aquifer system.</title>
        <authorList>
            <person name="Anantharaman K."/>
            <person name="Brown C.T."/>
            <person name="Hug L.A."/>
            <person name="Sharon I."/>
            <person name="Castelle C.J."/>
            <person name="Probst A.J."/>
            <person name="Thomas B.C."/>
            <person name="Singh A."/>
            <person name="Wilkins M.J."/>
            <person name="Karaoz U."/>
            <person name="Brodie E.L."/>
            <person name="Williams K.H."/>
            <person name="Hubbard S.S."/>
            <person name="Banfield J.F."/>
        </authorList>
    </citation>
    <scope>NUCLEOTIDE SEQUENCE [LARGE SCALE GENOMIC DNA]</scope>
</reference>
<evidence type="ECO:0000256" key="10">
    <source>
        <dbReference type="SAM" id="Phobius"/>
    </source>
</evidence>
<dbReference type="GO" id="GO:0048038">
    <property type="term" value="F:quinone binding"/>
    <property type="evidence" value="ECO:0007669"/>
    <property type="project" value="UniProtKB-KW"/>
</dbReference>
<feature type="transmembrane region" description="Helical" evidence="10">
    <location>
        <begin position="7"/>
        <end position="26"/>
    </location>
</feature>
<feature type="transmembrane region" description="Helical" evidence="10">
    <location>
        <begin position="46"/>
        <end position="72"/>
    </location>
</feature>
<feature type="domain" description="Vitamin K epoxide reductase" evidence="11">
    <location>
        <begin position="9"/>
        <end position="74"/>
    </location>
</feature>
<dbReference type="Proteomes" id="UP000179252">
    <property type="component" value="Unassembled WGS sequence"/>
</dbReference>
<evidence type="ECO:0000256" key="8">
    <source>
        <dbReference type="ARBA" id="ARBA00023157"/>
    </source>
</evidence>
<dbReference type="EMBL" id="MFAU01000013">
    <property type="protein sequence ID" value="OGD84738.1"/>
    <property type="molecule type" value="Genomic_DNA"/>
</dbReference>
<protein>
    <recommendedName>
        <fullName evidence="11">Vitamin K epoxide reductase domain-containing protein</fullName>
    </recommendedName>
</protein>
<evidence type="ECO:0000256" key="5">
    <source>
        <dbReference type="ARBA" id="ARBA00022989"/>
    </source>
</evidence>
<proteinExistence type="inferred from homology"/>
<dbReference type="AlphaFoldDB" id="A0A1F5FYP5"/>
<dbReference type="Pfam" id="PF07884">
    <property type="entry name" value="VKOR"/>
    <property type="match status" value="1"/>
</dbReference>
<keyword evidence="7 10" id="KW-0472">Membrane</keyword>
<evidence type="ECO:0000259" key="11">
    <source>
        <dbReference type="Pfam" id="PF07884"/>
    </source>
</evidence>
<dbReference type="InterPro" id="IPR038354">
    <property type="entry name" value="VKOR_sf"/>
</dbReference>
<organism evidence="12 13">
    <name type="scientific">Candidatus Curtissbacteria bacterium RBG_13_40_7</name>
    <dbReference type="NCBI Taxonomy" id="1797706"/>
    <lineage>
        <taxon>Bacteria</taxon>
        <taxon>Candidatus Curtissiibacteriota</taxon>
    </lineage>
</organism>
<evidence type="ECO:0000313" key="13">
    <source>
        <dbReference type="Proteomes" id="UP000179252"/>
    </source>
</evidence>
<keyword evidence="3 10" id="KW-0812">Transmembrane</keyword>
<keyword evidence="5 10" id="KW-1133">Transmembrane helix</keyword>
<comment type="caution">
    <text evidence="12">The sequence shown here is derived from an EMBL/GenBank/DDBJ whole genome shotgun (WGS) entry which is preliminary data.</text>
</comment>
<evidence type="ECO:0000256" key="1">
    <source>
        <dbReference type="ARBA" id="ARBA00004141"/>
    </source>
</evidence>
<comment type="similarity">
    <text evidence="2">Belongs to the VKOR family.</text>
</comment>